<dbReference type="InterPro" id="IPR050415">
    <property type="entry name" value="MRET"/>
</dbReference>
<dbReference type="SUPFAM" id="SSF52343">
    <property type="entry name" value="Ferredoxin reductase-like, C-terminal NADP-linked domain"/>
    <property type="match status" value="1"/>
</dbReference>
<keyword evidence="2" id="KW-0001">2Fe-2S</keyword>
<dbReference type="InterPro" id="IPR012675">
    <property type="entry name" value="Beta-grasp_dom_sf"/>
</dbReference>
<dbReference type="InterPro" id="IPR017927">
    <property type="entry name" value="FAD-bd_FR_type"/>
</dbReference>
<sequence length="341" mass="37169">MTFQITVQPSGHQFSCDEDETVLAAAMRAGVGLPYGCKNGACSSCKGKVISGSVTHKAHQARALTPEEEAAGMSLFCCATPHADLVIEAREVAGSGDYPVKKMPSRVSTIEKVAPDVVVISLQLPANETLQYRAGQYIEFLLRDGKRRSYSMATAPDNGPITLHIRHMPGGLFTDQVFSTMKERDILRFEGPLGTFFVREDSDKPMVLLASGTGFAPIKAIVEHLVQTGSKRAMTLYWGGRRPQDLYMDALCREWAAKLPNFNYVPVVSNAEAEDNWSGRTGFVHQAVMADLPDMSGYQVYSCGAPIMVETAKADFVAKCALPEEEFYADAFTTEADLAAF</sequence>
<dbReference type="GO" id="GO:0016491">
    <property type="term" value="F:oxidoreductase activity"/>
    <property type="evidence" value="ECO:0007669"/>
    <property type="project" value="InterPro"/>
</dbReference>
<evidence type="ECO:0000259" key="5">
    <source>
        <dbReference type="PROSITE" id="PS51384"/>
    </source>
</evidence>
<name>A0A7X4HHI8_9BURK</name>
<dbReference type="RefSeq" id="WP_161075577.1">
    <property type="nucleotide sequence ID" value="NZ_CP086370.1"/>
</dbReference>
<organism evidence="6 7">
    <name type="scientific">Pseudoduganella aquatica</name>
    <dbReference type="NCBI Taxonomy" id="2660641"/>
    <lineage>
        <taxon>Bacteria</taxon>
        <taxon>Pseudomonadati</taxon>
        <taxon>Pseudomonadota</taxon>
        <taxon>Betaproteobacteria</taxon>
        <taxon>Burkholderiales</taxon>
        <taxon>Oxalobacteraceae</taxon>
        <taxon>Telluria group</taxon>
        <taxon>Pseudoduganella</taxon>
    </lineage>
</organism>
<dbReference type="InterPro" id="IPR001041">
    <property type="entry name" value="2Fe-2S_ferredoxin-type"/>
</dbReference>
<gene>
    <name evidence="6" type="ORF">GTP77_28765</name>
</gene>
<dbReference type="InterPro" id="IPR001433">
    <property type="entry name" value="OxRdtase_FAD/NAD-bd"/>
</dbReference>
<keyword evidence="2" id="KW-0408">Iron</keyword>
<evidence type="ECO:0000256" key="3">
    <source>
        <dbReference type="ARBA" id="ARBA00034078"/>
    </source>
</evidence>
<dbReference type="InterPro" id="IPR008333">
    <property type="entry name" value="Cbr1-like_FAD-bd_dom"/>
</dbReference>
<dbReference type="PRINTS" id="PR00371">
    <property type="entry name" value="FPNCR"/>
</dbReference>
<dbReference type="PRINTS" id="PR00410">
    <property type="entry name" value="PHEHYDRXLASE"/>
</dbReference>
<dbReference type="Proteomes" id="UP000450676">
    <property type="component" value="Unassembled WGS sequence"/>
</dbReference>
<dbReference type="Gene3D" id="3.40.50.80">
    <property type="entry name" value="Nucleotide-binding domain of ferredoxin-NADP reductase (FNR) module"/>
    <property type="match status" value="1"/>
</dbReference>
<dbReference type="InterPro" id="IPR036010">
    <property type="entry name" value="2Fe-2S_ferredoxin-like_sf"/>
</dbReference>
<feature type="domain" description="2Fe-2S ferredoxin-type" evidence="4">
    <location>
        <begin position="3"/>
        <end position="93"/>
    </location>
</feature>
<protein>
    <submittedName>
        <fullName evidence="6">2Fe-2S iron-sulfur cluster binding domain-containing protein</fullName>
    </submittedName>
</protein>
<accession>A0A7X4HHI8</accession>
<dbReference type="Pfam" id="PF00175">
    <property type="entry name" value="NAD_binding_1"/>
    <property type="match status" value="1"/>
</dbReference>
<evidence type="ECO:0000313" key="7">
    <source>
        <dbReference type="Proteomes" id="UP000450676"/>
    </source>
</evidence>
<dbReference type="InterPro" id="IPR017938">
    <property type="entry name" value="Riboflavin_synthase-like_b-brl"/>
</dbReference>
<dbReference type="SUPFAM" id="SSF54292">
    <property type="entry name" value="2Fe-2S ferredoxin-like"/>
    <property type="match status" value="1"/>
</dbReference>
<keyword evidence="2" id="KW-0411">Iron-sulfur</keyword>
<dbReference type="SUPFAM" id="SSF63380">
    <property type="entry name" value="Riboflavin synthase domain-like"/>
    <property type="match status" value="1"/>
</dbReference>
<dbReference type="CDD" id="cd06189">
    <property type="entry name" value="flavin_oxioreductase"/>
    <property type="match status" value="1"/>
</dbReference>
<dbReference type="AlphaFoldDB" id="A0A7X4HHI8"/>
<evidence type="ECO:0000256" key="1">
    <source>
        <dbReference type="ARBA" id="ARBA00001974"/>
    </source>
</evidence>
<dbReference type="InterPro" id="IPR039261">
    <property type="entry name" value="FNR_nucleotide-bd"/>
</dbReference>
<dbReference type="Gene3D" id="3.10.20.30">
    <property type="match status" value="1"/>
</dbReference>
<dbReference type="PROSITE" id="PS51085">
    <property type="entry name" value="2FE2S_FER_2"/>
    <property type="match status" value="1"/>
</dbReference>
<dbReference type="GO" id="GO:0051537">
    <property type="term" value="F:2 iron, 2 sulfur cluster binding"/>
    <property type="evidence" value="ECO:0007669"/>
    <property type="project" value="UniProtKB-KW"/>
</dbReference>
<reference evidence="6 7" key="1">
    <citation type="submission" date="2019-12" db="EMBL/GenBank/DDBJ databases">
        <title>Novel species isolated from a subtropical stream in China.</title>
        <authorList>
            <person name="Lu H."/>
        </authorList>
    </citation>
    <scope>NUCLEOTIDE SEQUENCE [LARGE SCALE GENOMIC DNA]</scope>
    <source>
        <strain evidence="6 7">FT127W</strain>
    </source>
</reference>
<dbReference type="Pfam" id="PF00970">
    <property type="entry name" value="FAD_binding_6"/>
    <property type="match status" value="1"/>
</dbReference>
<comment type="cofactor">
    <cofactor evidence="1">
        <name>FAD</name>
        <dbReference type="ChEBI" id="CHEBI:57692"/>
    </cofactor>
</comment>
<dbReference type="PROSITE" id="PS00197">
    <property type="entry name" value="2FE2S_FER_1"/>
    <property type="match status" value="1"/>
</dbReference>
<dbReference type="Gene3D" id="2.40.30.10">
    <property type="entry name" value="Translation factors"/>
    <property type="match status" value="1"/>
</dbReference>
<evidence type="ECO:0000313" key="6">
    <source>
        <dbReference type="EMBL" id="MYN11309.1"/>
    </source>
</evidence>
<evidence type="ECO:0000259" key="4">
    <source>
        <dbReference type="PROSITE" id="PS51085"/>
    </source>
</evidence>
<proteinExistence type="predicted"/>
<evidence type="ECO:0000256" key="2">
    <source>
        <dbReference type="ARBA" id="ARBA00022714"/>
    </source>
</evidence>
<dbReference type="PANTHER" id="PTHR47354:SF5">
    <property type="entry name" value="PROTEIN RFBI"/>
    <property type="match status" value="1"/>
</dbReference>
<keyword evidence="7" id="KW-1185">Reference proteome</keyword>
<keyword evidence="2" id="KW-0479">Metal-binding</keyword>
<comment type="caution">
    <text evidence="6">The sequence shown here is derived from an EMBL/GenBank/DDBJ whole genome shotgun (WGS) entry which is preliminary data.</text>
</comment>
<feature type="domain" description="FAD-binding FR-type" evidence="5">
    <location>
        <begin position="100"/>
        <end position="199"/>
    </location>
</feature>
<comment type="cofactor">
    <cofactor evidence="3">
        <name>[2Fe-2S] cluster</name>
        <dbReference type="ChEBI" id="CHEBI:190135"/>
    </cofactor>
</comment>
<dbReference type="InterPro" id="IPR006058">
    <property type="entry name" value="2Fe2S_fd_BS"/>
</dbReference>
<dbReference type="Pfam" id="PF00111">
    <property type="entry name" value="Fer2"/>
    <property type="match status" value="1"/>
</dbReference>
<dbReference type="CDD" id="cd00207">
    <property type="entry name" value="fer2"/>
    <property type="match status" value="1"/>
</dbReference>
<dbReference type="InterPro" id="IPR001709">
    <property type="entry name" value="Flavoprot_Pyr_Nucl_cyt_Rdtase"/>
</dbReference>
<dbReference type="PANTHER" id="PTHR47354">
    <property type="entry name" value="NADH OXIDOREDUCTASE HCR"/>
    <property type="match status" value="1"/>
</dbReference>
<dbReference type="PROSITE" id="PS51384">
    <property type="entry name" value="FAD_FR"/>
    <property type="match status" value="1"/>
</dbReference>
<dbReference type="EMBL" id="WWCU01000066">
    <property type="protein sequence ID" value="MYN11309.1"/>
    <property type="molecule type" value="Genomic_DNA"/>
</dbReference>